<reference evidence="6 7" key="1">
    <citation type="journal article" date="2010" name="J. Bacteriol.">
        <title>Genome sequence of the oligotrophic marine Gammaproteobacterium HTCC2143, isolated from the Oregon Coast.</title>
        <authorList>
            <person name="Oh H.M."/>
            <person name="Kang I."/>
            <person name="Ferriera S."/>
            <person name="Giovannoni S.J."/>
            <person name="Cho J.C."/>
        </authorList>
    </citation>
    <scope>NUCLEOTIDE SEQUENCE [LARGE SCALE GENOMIC DNA]</scope>
    <source>
        <strain evidence="6 7">HTCC2143</strain>
    </source>
</reference>
<feature type="transmembrane region" description="Helical" evidence="4">
    <location>
        <begin position="182"/>
        <end position="204"/>
    </location>
</feature>
<dbReference type="PANTHER" id="PTHR11360:SF290">
    <property type="entry name" value="MONOCARBOXYLATE MFS PERMEASE"/>
    <property type="match status" value="1"/>
</dbReference>
<comment type="caution">
    <text evidence="6">The sequence shown here is derived from an EMBL/GenBank/DDBJ whole genome shotgun (WGS) entry which is preliminary data.</text>
</comment>
<feature type="transmembrane region" description="Helical" evidence="4">
    <location>
        <begin position="283"/>
        <end position="301"/>
    </location>
</feature>
<evidence type="ECO:0000256" key="1">
    <source>
        <dbReference type="ARBA" id="ARBA00022692"/>
    </source>
</evidence>
<evidence type="ECO:0000259" key="5">
    <source>
        <dbReference type="PROSITE" id="PS50850"/>
    </source>
</evidence>
<dbReference type="Gene3D" id="1.20.1250.20">
    <property type="entry name" value="MFS general substrate transporter like domains"/>
    <property type="match status" value="1"/>
</dbReference>
<gene>
    <name evidence="6" type="ORF">GP2143_17206</name>
</gene>
<dbReference type="Pfam" id="PF07690">
    <property type="entry name" value="MFS_1"/>
    <property type="match status" value="1"/>
</dbReference>
<feature type="transmembrane region" description="Helical" evidence="4">
    <location>
        <begin position="249"/>
        <end position="271"/>
    </location>
</feature>
<feature type="transmembrane region" description="Helical" evidence="4">
    <location>
        <begin position="375"/>
        <end position="395"/>
    </location>
</feature>
<keyword evidence="1 4" id="KW-0812">Transmembrane</keyword>
<feature type="transmembrane region" description="Helical" evidence="4">
    <location>
        <begin position="63"/>
        <end position="81"/>
    </location>
</feature>
<evidence type="ECO:0000313" key="6">
    <source>
        <dbReference type="EMBL" id="EAW33015.1"/>
    </source>
</evidence>
<dbReference type="eggNOG" id="COG2271">
    <property type="taxonomic scope" value="Bacteria"/>
</dbReference>
<sequence>MQQPHPSKDINLNPPQSSSIYYGWKIVAVAFFVDFIAVGFFFYSYGVFFKALAEEFGGSRLDVSIGITLVNIVSAVISPFLGKALDSYPIRSVMIFGTVTLSLGFFLLSLIATQWQLYFILATLIAFGSSAMGGLSTAKLVTNWFFTKQGRALGIATMGISLSGVAMPIISAWMIQQYGWRAGFTVFGAVTLLCVLPVVLRYVITSPAELKSKHQPSSGTAEATQADNIISRQSGEHWSIKQALGNRNFWLVVVTFALLFCCNGATLTHMVPRVTDMGFSLTQAAPILSFAAAAGVIGKVIYGWITDYSNARIAIWIAIFCQFIGQFFLLNADSYGSLTVAAMIFGFGMGGMVPIHGSLVSSLFGQKGFGYIMGLMRPAMLPIMVSGIPLAGWIYDTTGNYDLAFEIFMILYVLAAIAVVFIDEEATR</sequence>
<dbReference type="PROSITE" id="PS50850">
    <property type="entry name" value="MFS"/>
    <property type="match status" value="1"/>
</dbReference>
<feature type="transmembrane region" description="Helical" evidence="4">
    <location>
        <begin position="401"/>
        <end position="422"/>
    </location>
</feature>
<accession>A0YA61</accession>
<dbReference type="InterPro" id="IPR020846">
    <property type="entry name" value="MFS_dom"/>
</dbReference>
<dbReference type="SUPFAM" id="SSF103473">
    <property type="entry name" value="MFS general substrate transporter"/>
    <property type="match status" value="1"/>
</dbReference>
<dbReference type="InterPro" id="IPR011701">
    <property type="entry name" value="MFS"/>
</dbReference>
<dbReference type="EMBL" id="AAVT01000001">
    <property type="protein sequence ID" value="EAW33015.1"/>
    <property type="molecule type" value="Genomic_DNA"/>
</dbReference>
<dbReference type="AlphaFoldDB" id="A0YA61"/>
<feature type="transmembrane region" description="Helical" evidence="4">
    <location>
        <begin position="338"/>
        <end position="363"/>
    </location>
</feature>
<dbReference type="CDD" id="cd17355">
    <property type="entry name" value="MFS_YcxA_like"/>
    <property type="match status" value="1"/>
</dbReference>
<keyword evidence="3 4" id="KW-0472">Membrane</keyword>
<proteinExistence type="predicted"/>
<feature type="transmembrane region" description="Helical" evidence="4">
    <location>
        <begin position="93"/>
        <end position="112"/>
    </location>
</feature>
<evidence type="ECO:0000256" key="4">
    <source>
        <dbReference type="SAM" id="Phobius"/>
    </source>
</evidence>
<dbReference type="InterPro" id="IPR036259">
    <property type="entry name" value="MFS_trans_sf"/>
</dbReference>
<feature type="transmembrane region" description="Helical" evidence="4">
    <location>
        <begin position="21"/>
        <end position="43"/>
    </location>
</feature>
<feature type="transmembrane region" description="Helical" evidence="4">
    <location>
        <begin position="153"/>
        <end position="176"/>
    </location>
</feature>
<dbReference type="InterPro" id="IPR050327">
    <property type="entry name" value="Proton-linked_MCT"/>
</dbReference>
<evidence type="ECO:0000256" key="3">
    <source>
        <dbReference type="ARBA" id="ARBA00023136"/>
    </source>
</evidence>
<keyword evidence="7" id="KW-1185">Reference proteome</keyword>
<name>A0YA61_9GAMM</name>
<feature type="transmembrane region" description="Helical" evidence="4">
    <location>
        <begin position="118"/>
        <end position="141"/>
    </location>
</feature>
<evidence type="ECO:0000313" key="7">
    <source>
        <dbReference type="Proteomes" id="UP000004931"/>
    </source>
</evidence>
<organism evidence="6 7">
    <name type="scientific">marine gamma proteobacterium HTCC2143</name>
    <dbReference type="NCBI Taxonomy" id="247633"/>
    <lineage>
        <taxon>Bacteria</taxon>
        <taxon>Pseudomonadati</taxon>
        <taxon>Pseudomonadota</taxon>
        <taxon>Gammaproteobacteria</taxon>
        <taxon>Cellvibrionales</taxon>
        <taxon>Spongiibacteraceae</taxon>
        <taxon>BD1-7 clade</taxon>
    </lineage>
</organism>
<dbReference type="GO" id="GO:0022857">
    <property type="term" value="F:transmembrane transporter activity"/>
    <property type="evidence" value="ECO:0007669"/>
    <property type="project" value="InterPro"/>
</dbReference>
<feature type="domain" description="Major facilitator superfamily (MFS) profile" evidence="5">
    <location>
        <begin position="23"/>
        <end position="427"/>
    </location>
</feature>
<dbReference type="STRING" id="247633.GP2143_17206"/>
<dbReference type="Proteomes" id="UP000004931">
    <property type="component" value="Unassembled WGS sequence"/>
</dbReference>
<evidence type="ECO:0000256" key="2">
    <source>
        <dbReference type="ARBA" id="ARBA00022989"/>
    </source>
</evidence>
<keyword evidence="2 4" id="KW-1133">Transmembrane helix</keyword>
<feature type="transmembrane region" description="Helical" evidence="4">
    <location>
        <begin position="313"/>
        <end position="332"/>
    </location>
</feature>
<dbReference type="PANTHER" id="PTHR11360">
    <property type="entry name" value="MONOCARBOXYLATE TRANSPORTER"/>
    <property type="match status" value="1"/>
</dbReference>
<protein>
    <submittedName>
        <fullName evidence="6">Major facilitator (MFS) superfamily protein</fullName>
    </submittedName>
</protein>